<dbReference type="PANTHER" id="PTHR14969">
    <property type="entry name" value="SPHINGOSINE-1-PHOSPHATE PHOSPHOHYDROLASE"/>
    <property type="match status" value="1"/>
</dbReference>
<feature type="transmembrane region" description="Helical" evidence="7">
    <location>
        <begin position="161"/>
        <end position="177"/>
    </location>
</feature>
<keyword evidence="2" id="KW-1003">Cell membrane</keyword>
<keyword evidence="10" id="KW-1185">Reference proteome</keyword>
<feature type="transmembrane region" description="Helical" evidence="7">
    <location>
        <begin position="6"/>
        <end position="34"/>
    </location>
</feature>
<dbReference type="Gene3D" id="1.20.144.10">
    <property type="entry name" value="Phosphatidic acid phosphatase type 2/haloperoxidase"/>
    <property type="match status" value="1"/>
</dbReference>
<feature type="transmembrane region" description="Helical" evidence="7">
    <location>
        <begin position="132"/>
        <end position="149"/>
    </location>
</feature>
<dbReference type="InterPro" id="IPR000326">
    <property type="entry name" value="PAP2/HPO"/>
</dbReference>
<gene>
    <name evidence="9" type="ORF">QO014_004254</name>
</gene>
<feature type="domain" description="Phosphatidic acid phosphatase type 2/haloperoxidase" evidence="8">
    <location>
        <begin position="66"/>
        <end position="149"/>
    </location>
</feature>
<dbReference type="RefSeq" id="WP_266350731.1">
    <property type="nucleotide sequence ID" value="NZ_JAPKNG010000006.1"/>
</dbReference>
<comment type="subcellular location">
    <subcellularLocation>
        <location evidence="1">Cell membrane</location>
        <topology evidence="1">Multi-pass membrane protein</topology>
    </subcellularLocation>
</comment>
<feature type="transmembrane region" description="Helical" evidence="7">
    <location>
        <begin position="41"/>
        <end position="61"/>
    </location>
</feature>
<name>A0ABU0HC09_9HYPH</name>
<evidence type="ECO:0000313" key="9">
    <source>
        <dbReference type="EMBL" id="MDQ0439848.1"/>
    </source>
</evidence>
<keyword evidence="6 7" id="KW-0472">Membrane</keyword>
<keyword evidence="5 7" id="KW-1133">Transmembrane helix</keyword>
<keyword evidence="3 7" id="KW-0812">Transmembrane</keyword>
<organism evidence="9 10">
    <name type="scientific">Kaistia dalseonensis</name>
    <dbReference type="NCBI Taxonomy" id="410840"/>
    <lineage>
        <taxon>Bacteria</taxon>
        <taxon>Pseudomonadati</taxon>
        <taxon>Pseudomonadota</taxon>
        <taxon>Alphaproteobacteria</taxon>
        <taxon>Hyphomicrobiales</taxon>
        <taxon>Kaistiaceae</taxon>
        <taxon>Kaistia</taxon>
    </lineage>
</organism>
<evidence type="ECO:0000256" key="7">
    <source>
        <dbReference type="SAM" id="Phobius"/>
    </source>
</evidence>
<evidence type="ECO:0000259" key="8">
    <source>
        <dbReference type="Pfam" id="PF01569"/>
    </source>
</evidence>
<feature type="transmembrane region" description="Helical" evidence="7">
    <location>
        <begin position="106"/>
        <end position="126"/>
    </location>
</feature>
<protein>
    <submittedName>
        <fullName evidence="9">Membrane-associated phospholipid phosphatase</fullName>
    </submittedName>
</protein>
<comment type="caution">
    <text evidence="9">The sequence shown here is derived from an EMBL/GenBank/DDBJ whole genome shotgun (WGS) entry which is preliminary data.</text>
</comment>
<dbReference type="SUPFAM" id="SSF48317">
    <property type="entry name" value="Acid phosphatase/Vanadium-dependent haloperoxidase"/>
    <property type="match status" value="1"/>
</dbReference>
<evidence type="ECO:0000256" key="1">
    <source>
        <dbReference type="ARBA" id="ARBA00004651"/>
    </source>
</evidence>
<accession>A0ABU0HC09</accession>
<dbReference type="Proteomes" id="UP001241603">
    <property type="component" value="Unassembled WGS sequence"/>
</dbReference>
<sequence>MPHLNIGFYGIITGFGGQGVILPVVLLVAVTLLLAGQRRAALWWTLSIVTVLALMLIAKLGFIPCGRYWPQLRLRSPSGHAASAVAVFGGLAVIFARLAAGRMQQIAILGAGFVLALMIAFSRIALGAHTPSEVLFGCVIGLGAPLVLWSRKDLLQRPLRLRWIWLIVGPIVLLLLLRNADLGAEERIDAIAYWIVANTGICR</sequence>
<keyword evidence="4" id="KW-0378">Hydrolase</keyword>
<evidence type="ECO:0000256" key="4">
    <source>
        <dbReference type="ARBA" id="ARBA00022801"/>
    </source>
</evidence>
<evidence type="ECO:0000256" key="3">
    <source>
        <dbReference type="ARBA" id="ARBA00022692"/>
    </source>
</evidence>
<proteinExistence type="predicted"/>
<evidence type="ECO:0000256" key="6">
    <source>
        <dbReference type="ARBA" id="ARBA00023136"/>
    </source>
</evidence>
<feature type="transmembrane region" description="Helical" evidence="7">
    <location>
        <begin position="81"/>
        <end position="99"/>
    </location>
</feature>
<dbReference type="Pfam" id="PF01569">
    <property type="entry name" value="PAP2"/>
    <property type="match status" value="1"/>
</dbReference>
<evidence type="ECO:0000256" key="5">
    <source>
        <dbReference type="ARBA" id="ARBA00022989"/>
    </source>
</evidence>
<dbReference type="PANTHER" id="PTHR14969:SF62">
    <property type="entry name" value="DECAPRENYLPHOSPHORYL-5-PHOSPHORIBOSE PHOSPHATASE RV3807C-RELATED"/>
    <property type="match status" value="1"/>
</dbReference>
<reference evidence="9 10" key="1">
    <citation type="submission" date="2023-07" db="EMBL/GenBank/DDBJ databases">
        <title>Genomic Encyclopedia of Type Strains, Phase IV (KMG-IV): sequencing the most valuable type-strain genomes for metagenomic binning, comparative biology and taxonomic classification.</title>
        <authorList>
            <person name="Goeker M."/>
        </authorList>
    </citation>
    <scope>NUCLEOTIDE SEQUENCE [LARGE SCALE GENOMIC DNA]</scope>
    <source>
        <strain evidence="9 10">B6-8</strain>
    </source>
</reference>
<evidence type="ECO:0000313" key="10">
    <source>
        <dbReference type="Proteomes" id="UP001241603"/>
    </source>
</evidence>
<evidence type="ECO:0000256" key="2">
    <source>
        <dbReference type="ARBA" id="ARBA00022475"/>
    </source>
</evidence>
<dbReference type="InterPro" id="IPR036938">
    <property type="entry name" value="PAP2/HPO_sf"/>
</dbReference>
<dbReference type="EMBL" id="JAUSVO010000006">
    <property type="protein sequence ID" value="MDQ0439848.1"/>
    <property type="molecule type" value="Genomic_DNA"/>
</dbReference>